<keyword evidence="3 5" id="KW-0698">rRNA processing</keyword>
<dbReference type="HAMAP" id="MF_00014">
    <property type="entry name" value="Ribosome_mat_RimM"/>
    <property type="match status" value="1"/>
</dbReference>
<evidence type="ECO:0000256" key="4">
    <source>
        <dbReference type="ARBA" id="ARBA00023186"/>
    </source>
</evidence>
<dbReference type="PANTHER" id="PTHR33692:SF1">
    <property type="entry name" value="RIBOSOME MATURATION FACTOR RIMM"/>
    <property type="match status" value="1"/>
</dbReference>
<comment type="caution">
    <text evidence="8">The sequence shown here is derived from an EMBL/GenBank/DDBJ whole genome shotgun (WGS) entry which is preliminary data.</text>
</comment>
<evidence type="ECO:0000313" key="8">
    <source>
        <dbReference type="EMBL" id="EGC84757.1"/>
    </source>
</evidence>
<sequence length="161" mass="18590">MKITVAEIITTHGIKGNLKIKSFSDNEKRFEKGSKLFLDGNLVTIESSFKHKGSIIIKLKDYDDINEVEEFIGHELTIEEEDLEKLGNGEYYLFDLIGLRVYEKNQELGFIKDVITGVYPNDIYVIEKDGKEVYFPALNATIKNVDLENKKIEVENFKDYE</sequence>
<dbReference type="GO" id="GO:0042274">
    <property type="term" value="P:ribosomal small subunit biogenesis"/>
    <property type="evidence" value="ECO:0007669"/>
    <property type="project" value="UniProtKB-UniRule"/>
</dbReference>
<dbReference type="GO" id="GO:0005737">
    <property type="term" value="C:cytoplasm"/>
    <property type="evidence" value="ECO:0007669"/>
    <property type="project" value="UniProtKB-SubCell"/>
</dbReference>
<dbReference type="Gene3D" id="2.40.30.60">
    <property type="entry name" value="RimM"/>
    <property type="match status" value="1"/>
</dbReference>
<dbReference type="Gene3D" id="2.30.30.240">
    <property type="entry name" value="PRC-barrel domain"/>
    <property type="match status" value="1"/>
</dbReference>
<keyword evidence="4 5" id="KW-0143">Chaperone</keyword>
<dbReference type="InterPro" id="IPR011033">
    <property type="entry name" value="PRC_barrel-like_sf"/>
</dbReference>
<dbReference type="AlphaFoldDB" id="F0GYG6"/>
<evidence type="ECO:0000256" key="5">
    <source>
        <dbReference type="HAMAP-Rule" id="MF_00014"/>
    </source>
</evidence>
<dbReference type="OrthoDB" id="9810331at2"/>
<dbReference type="InterPro" id="IPR056792">
    <property type="entry name" value="PRC_RimM"/>
</dbReference>
<feature type="domain" description="Ribosome maturation factor RimM PRC barrel" evidence="7">
    <location>
        <begin position="94"/>
        <end position="155"/>
    </location>
</feature>
<keyword evidence="1 5" id="KW-0963">Cytoplasm</keyword>
<dbReference type="SUPFAM" id="SSF50447">
    <property type="entry name" value="Translation proteins"/>
    <property type="match status" value="1"/>
</dbReference>
<dbReference type="GO" id="GO:0005840">
    <property type="term" value="C:ribosome"/>
    <property type="evidence" value="ECO:0007669"/>
    <property type="project" value="InterPro"/>
</dbReference>
<gene>
    <name evidence="5 8" type="primary">rimM</name>
    <name evidence="8" type="ORF">HMPREF9246_1039</name>
</gene>
<dbReference type="Pfam" id="PF01782">
    <property type="entry name" value="RimM"/>
    <property type="match status" value="1"/>
</dbReference>
<dbReference type="InterPro" id="IPR036976">
    <property type="entry name" value="RimM_N_sf"/>
</dbReference>
<dbReference type="EMBL" id="AEXN01000005">
    <property type="protein sequence ID" value="EGC84757.1"/>
    <property type="molecule type" value="Genomic_DNA"/>
</dbReference>
<dbReference type="SUPFAM" id="SSF50346">
    <property type="entry name" value="PRC-barrel domain"/>
    <property type="match status" value="1"/>
</dbReference>
<dbReference type="PANTHER" id="PTHR33692">
    <property type="entry name" value="RIBOSOME MATURATION FACTOR RIMM"/>
    <property type="match status" value="1"/>
</dbReference>
<proteinExistence type="inferred from homology"/>
<dbReference type="GO" id="GO:0043022">
    <property type="term" value="F:ribosome binding"/>
    <property type="evidence" value="ECO:0007669"/>
    <property type="project" value="InterPro"/>
</dbReference>
<comment type="subunit">
    <text evidence="5">Binds ribosomal protein uS19.</text>
</comment>
<comment type="function">
    <text evidence="5">An accessory protein needed during the final step in the assembly of 30S ribosomal subunit, possibly for assembly of the head region. Essential for efficient processing of 16S rRNA. May be needed both before and after RbfA during the maturation of 16S rRNA. It has affinity for free ribosomal 30S subunits but not for 70S ribosomes.</text>
</comment>
<dbReference type="InterPro" id="IPR011961">
    <property type="entry name" value="RimM"/>
</dbReference>
<dbReference type="Proteomes" id="UP000005277">
    <property type="component" value="Unassembled WGS sequence"/>
</dbReference>
<feature type="domain" description="RimM N-terminal" evidence="6">
    <location>
        <begin position="5"/>
        <end position="82"/>
    </location>
</feature>
<reference evidence="8 9" key="1">
    <citation type="submission" date="2011-01" db="EMBL/GenBank/DDBJ databases">
        <authorList>
            <person name="Durkin A.S."/>
            <person name="Madupu R."/>
            <person name="Torralba M."/>
            <person name="Gillis M."/>
            <person name="Methe B."/>
            <person name="Sutton G."/>
            <person name="Nelson K.E."/>
        </authorList>
    </citation>
    <scope>NUCLEOTIDE SEQUENCE [LARGE SCALE GENOMIC DNA]</scope>
    <source>
        <strain evidence="8 9">ACS-025-V-Sch4</strain>
    </source>
</reference>
<dbReference type="Pfam" id="PF24986">
    <property type="entry name" value="PRC_RimM"/>
    <property type="match status" value="1"/>
</dbReference>
<organism evidence="8 9">
    <name type="scientific">Anaerococcus hydrogenalis ACS-025-V-Sch4</name>
    <dbReference type="NCBI Taxonomy" id="879306"/>
    <lineage>
        <taxon>Bacteria</taxon>
        <taxon>Bacillati</taxon>
        <taxon>Bacillota</taxon>
        <taxon>Tissierellia</taxon>
        <taxon>Tissierellales</taxon>
        <taxon>Peptoniphilaceae</taxon>
        <taxon>Anaerococcus</taxon>
    </lineage>
</organism>
<evidence type="ECO:0000259" key="6">
    <source>
        <dbReference type="Pfam" id="PF01782"/>
    </source>
</evidence>
<comment type="similarity">
    <text evidence="5">Belongs to the RimM family.</text>
</comment>
<dbReference type="GO" id="GO:0006364">
    <property type="term" value="P:rRNA processing"/>
    <property type="evidence" value="ECO:0007669"/>
    <property type="project" value="UniProtKB-UniRule"/>
</dbReference>
<keyword evidence="9" id="KW-1185">Reference proteome</keyword>
<evidence type="ECO:0000256" key="3">
    <source>
        <dbReference type="ARBA" id="ARBA00022552"/>
    </source>
</evidence>
<keyword evidence="2 5" id="KW-0690">Ribosome biogenesis</keyword>
<dbReference type="InterPro" id="IPR002676">
    <property type="entry name" value="RimM_N"/>
</dbReference>
<comment type="subcellular location">
    <subcellularLocation>
        <location evidence="5">Cytoplasm</location>
    </subcellularLocation>
</comment>
<evidence type="ECO:0000256" key="2">
    <source>
        <dbReference type="ARBA" id="ARBA00022517"/>
    </source>
</evidence>
<evidence type="ECO:0000259" key="7">
    <source>
        <dbReference type="Pfam" id="PF24986"/>
    </source>
</evidence>
<comment type="domain">
    <text evidence="5">The PRC barrel domain binds ribosomal protein uS19.</text>
</comment>
<dbReference type="RefSeq" id="WP_004816249.1">
    <property type="nucleotide sequence ID" value="NZ_AEXN01000005.1"/>
</dbReference>
<evidence type="ECO:0000256" key="1">
    <source>
        <dbReference type="ARBA" id="ARBA00022490"/>
    </source>
</evidence>
<accession>F0GYG6</accession>
<protein>
    <recommendedName>
        <fullName evidence="5">Ribosome maturation factor RimM</fullName>
    </recommendedName>
</protein>
<evidence type="ECO:0000313" key="9">
    <source>
        <dbReference type="Proteomes" id="UP000005277"/>
    </source>
</evidence>
<name>F0GYG6_9FIRM</name>
<dbReference type="NCBIfam" id="TIGR02273">
    <property type="entry name" value="16S_RimM"/>
    <property type="match status" value="1"/>
</dbReference>
<dbReference type="InterPro" id="IPR009000">
    <property type="entry name" value="Transl_B-barrel_sf"/>
</dbReference>